<keyword evidence="14" id="KW-1185">Reference proteome</keyword>
<accession>A0A830HNL5</accession>
<dbReference type="Gene3D" id="3.30.559.10">
    <property type="entry name" value="Chloramphenicol acetyltransferase-like domain"/>
    <property type="match status" value="1"/>
</dbReference>
<dbReference type="InterPro" id="IPR050537">
    <property type="entry name" value="2-oxoacid_dehydrogenase"/>
</dbReference>
<comment type="pathway">
    <text evidence="3">Amino-acid degradation; L-lysine degradation via saccharopine pathway; glutaryl-CoA from L-lysine: step 6/6.</text>
</comment>
<dbReference type="EMBL" id="BNJQ01000020">
    <property type="protein sequence ID" value="GHP08293.1"/>
    <property type="molecule type" value="Genomic_DNA"/>
</dbReference>
<dbReference type="SUPFAM" id="SSF52777">
    <property type="entry name" value="CoA-dependent acyltransferases"/>
    <property type="match status" value="1"/>
</dbReference>
<sequence>MKMKMQTQTQTQTQTAAAAHEKKPSSSSLHAFAKQDTQQQQQQQQHDNVFADGARLCALLTCVSKKFKQAAQKAAPYVQTAHMGFHKNEDGHTDVKTHLKTLMKRYTGIKHIMLRGQLANSIDDEALLELTTLAPKLRSLQCCYRNRNEEGAVDSAAEGYATRLALRSRAPHVSQEGIERFAAKCRYVEKLALAVYREAESGGSCFASVVRKLPRLRELDLTGECGTQVRDDQSSAPQPPPSDVVVYAVNLTRLNLFLSKIDVCGARAMHSLTKLKCLVVGGLKAGAATKGTACLQTDALDELCRGHFAHLESLSVVETGCLRETWSLVTPFVKERDTPAVTSFDAITASSFPALTALNISRSDGVPDASLANLVRRVGGSLTTLNMRGPSCSGADTLSAIEATCKRLKFLNMLFHDDSDNLAERAARLAATLSPTLKQMYYGQRALSITAGGGCLKDGVFYQRRGGSDVRAIGKVFNRGVLEDAYHDRPILGMHGIQKRPVVGLNDSIVVRPMMYIALTYDHRLIDGREAVTFLRRIKDIVENPVRLVLDM</sequence>
<reference evidence="13" key="1">
    <citation type="submission" date="2020-10" db="EMBL/GenBank/DDBJ databases">
        <title>Unveiling of a novel bifunctional photoreceptor, Dualchrome1, isolated from a cosmopolitan green alga.</title>
        <authorList>
            <person name="Suzuki S."/>
            <person name="Kawachi M."/>
        </authorList>
    </citation>
    <scope>NUCLEOTIDE SEQUENCE</scope>
    <source>
        <strain evidence="13">NIES 2893</strain>
    </source>
</reference>
<protein>
    <recommendedName>
        <fullName evidence="5">dihydrolipoyllysine-residue succinyltransferase</fullName>
        <ecNumber evidence="5">2.3.1.61</ecNumber>
    </recommendedName>
    <alternativeName>
        <fullName evidence="10">2-oxoglutarate dehydrogenase complex component E2</fullName>
    </alternativeName>
</protein>
<comment type="caution">
    <text evidence="13">The sequence shown here is derived from an EMBL/GenBank/DDBJ whole genome shotgun (WGS) entry which is preliminary data.</text>
</comment>
<dbReference type="Pfam" id="PF00198">
    <property type="entry name" value="2-oxoacid_dh"/>
    <property type="match status" value="1"/>
</dbReference>
<dbReference type="GO" id="GO:0005930">
    <property type="term" value="C:axoneme"/>
    <property type="evidence" value="ECO:0007669"/>
    <property type="project" value="UniProtKB-SubCell"/>
</dbReference>
<dbReference type="OrthoDB" id="5391403at2759"/>
<evidence type="ECO:0000256" key="3">
    <source>
        <dbReference type="ARBA" id="ARBA00005145"/>
    </source>
</evidence>
<dbReference type="InterPro" id="IPR001078">
    <property type="entry name" value="2-oxoacid_DH_actylTfrase"/>
</dbReference>
<comment type="similarity">
    <text evidence="4">Belongs to the 2-oxoacid dehydrogenase family.</text>
</comment>
<keyword evidence="8" id="KW-0450">Lipoyl</keyword>
<dbReference type="GO" id="GO:0004149">
    <property type="term" value="F:dihydrolipoyllysine-residue succinyltransferase activity"/>
    <property type="evidence" value="ECO:0007669"/>
    <property type="project" value="UniProtKB-EC"/>
</dbReference>
<evidence type="ECO:0000256" key="7">
    <source>
        <dbReference type="ARBA" id="ARBA00022679"/>
    </source>
</evidence>
<dbReference type="GO" id="GO:0005739">
    <property type="term" value="C:mitochondrion"/>
    <property type="evidence" value="ECO:0007669"/>
    <property type="project" value="TreeGrafter"/>
</dbReference>
<evidence type="ECO:0000256" key="6">
    <source>
        <dbReference type="ARBA" id="ARBA00022532"/>
    </source>
</evidence>
<evidence type="ECO:0000256" key="11">
    <source>
        <dbReference type="SAM" id="MobiDB-lite"/>
    </source>
</evidence>
<comment type="subcellular location">
    <subcellularLocation>
        <location evidence="2">Cytoplasm</location>
        <location evidence="2">Cytoskeleton</location>
        <location evidence="2">Cilium axoneme</location>
    </subcellularLocation>
</comment>
<dbReference type="Proteomes" id="UP000660262">
    <property type="component" value="Unassembled WGS sequence"/>
</dbReference>
<evidence type="ECO:0000259" key="12">
    <source>
        <dbReference type="Pfam" id="PF00198"/>
    </source>
</evidence>
<keyword evidence="7" id="KW-0808">Transferase</keyword>
<dbReference type="GO" id="GO:0006099">
    <property type="term" value="P:tricarboxylic acid cycle"/>
    <property type="evidence" value="ECO:0007669"/>
    <property type="project" value="UniProtKB-KW"/>
</dbReference>
<name>A0A830HNL5_9CHLO</name>
<comment type="cofactor">
    <cofactor evidence="1">
        <name>(R)-lipoate</name>
        <dbReference type="ChEBI" id="CHEBI:83088"/>
    </cofactor>
</comment>
<dbReference type="InterPro" id="IPR032675">
    <property type="entry name" value="LRR_dom_sf"/>
</dbReference>
<dbReference type="PANTHER" id="PTHR43416">
    <property type="entry name" value="DIHYDROLIPOYLLYSINE-RESIDUE SUCCINYLTRANSFERASE COMPONENT OF 2-OXOGLUTARATE DEHYDROGENASE COMPLEX, MITOCHONDRIAL-RELATED"/>
    <property type="match status" value="1"/>
</dbReference>
<dbReference type="EC" id="2.3.1.61" evidence="5"/>
<keyword evidence="6" id="KW-0816">Tricarboxylic acid cycle</keyword>
<keyword evidence="9" id="KW-0012">Acyltransferase</keyword>
<feature type="compositionally biased region" description="Low complexity" evidence="11">
    <location>
        <begin position="1"/>
        <end position="18"/>
    </location>
</feature>
<evidence type="ECO:0000256" key="5">
    <source>
        <dbReference type="ARBA" id="ARBA00012945"/>
    </source>
</evidence>
<evidence type="ECO:0000313" key="13">
    <source>
        <dbReference type="EMBL" id="GHP08293.1"/>
    </source>
</evidence>
<evidence type="ECO:0000256" key="2">
    <source>
        <dbReference type="ARBA" id="ARBA00004430"/>
    </source>
</evidence>
<feature type="region of interest" description="Disordered" evidence="11">
    <location>
        <begin position="1"/>
        <end position="46"/>
    </location>
</feature>
<evidence type="ECO:0000256" key="4">
    <source>
        <dbReference type="ARBA" id="ARBA00007317"/>
    </source>
</evidence>
<dbReference type="SUPFAM" id="SSF52047">
    <property type="entry name" value="RNI-like"/>
    <property type="match status" value="1"/>
</dbReference>
<dbReference type="InterPro" id="IPR023213">
    <property type="entry name" value="CAT-like_dom_sf"/>
</dbReference>
<proteinExistence type="inferred from homology"/>
<dbReference type="PANTHER" id="PTHR43416:SF5">
    <property type="entry name" value="DIHYDROLIPOYLLYSINE-RESIDUE SUCCINYLTRANSFERASE COMPONENT OF 2-OXOGLUTARATE DEHYDROGENASE COMPLEX, MITOCHONDRIAL"/>
    <property type="match status" value="1"/>
</dbReference>
<dbReference type="Gene3D" id="3.80.10.10">
    <property type="entry name" value="Ribonuclease Inhibitor"/>
    <property type="match status" value="2"/>
</dbReference>
<dbReference type="AlphaFoldDB" id="A0A830HNL5"/>
<evidence type="ECO:0000256" key="9">
    <source>
        <dbReference type="ARBA" id="ARBA00023315"/>
    </source>
</evidence>
<evidence type="ECO:0000256" key="1">
    <source>
        <dbReference type="ARBA" id="ARBA00001938"/>
    </source>
</evidence>
<evidence type="ECO:0000256" key="10">
    <source>
        <dbReference type="ARBA" id="ARBA00032406"/>
    </source>
</evidence>
<evidence type="ECO:0000256" key="8">
    <source>
        <dbReference type="ARBA" id="ARBA00022823"/>
    </source>
</evidence>
<organism evidence="13 14">
    <name type="scientific">Pycnococcus provasolii</name>
    <dbReference type="NCBI Taxonomy" id="41880"/>
    <lineage>
        <taxon>Eukaryota</taxon>
        <taxon>Viridiplantae</taxon>
        <taxon>Chlorophyta</taxon>
        <taxon>Pseudoscourfieldiophyceae</taxon>
        <taxon>Pseudoscourfieldiales</taxon>
        <taxon>Pycnococcaceae</taxon>
        <taxon>Pycnococcus</taxon>
    </lineage>
</organism>
<evidence type="ECO:0000313" key="14">
    <source>
        <dbReference type="Proteomes" id="UP000660262"/>
    </source>
</evidence>
<feature type="domain" description="2-oxoacid dehydrogenase acyltransferase catalytic" evidence="12">
    <location>
        <begin position="491"/>
        <end position="549"/>
    </location>
</feature>
<gene>
    <name evidence="13" type="ORF">PPROV_000703300</name>
</gene>